<dbReference type="Proteomes" id="UP000270471">
    <property type="component" value="Unassembled WGS sequence"/>
</dbReference>
<dbReference type="PANTHER" id="PTHR43639:SF9">
    <property type="entry name" value="BLL5898 PROTEIN"/>
    <property type="match status" value="1"/>
</dbReference>
<proteinExistence type="predicted"/>
<dbReference type="AlphaFoldDB" id="A0A3M0I7L5"/>
<dbReference type="EMBL" id="PENI01000009">
    <property type="protein sequence ID" value="RMB84774.1"/>
    <property type="molecule type" value="Genomic_DNA"/>
</dbReference>
<name>A0A3M0I7L5_9ACTN</name>
<dbReference type="OrthoDB" id="286404at2"/>
<dbReference type="SUPFAM" id="SSF51735">
    <property type="entry name" value="NAD(P)-binding Rossmann-fold domains"/>
    <property type="match status" value="1"/>
</dbReference>
<gene>
    <name evidence="2" type="ORF">CTZ28_16605</name>
</gene>
<evidence type="ECO:0008006" key="4">
    <source>
        <dbReference type="Google" id="ProtNLM"/>
    </source>
</evidence>
<organism evidence="2 3">
    <name type="scientific">Streptomyces shenzhenensis</name>
    <dbReference type="NCBI Taxonomy" id="943815"/>
    <lineage>
        <taxon>Bacteria</taxon>
        <taxon>Bacillati</taxon>
        <taxon>Actinomycetota</taxon>
        <taxon>Actinomycetes</taxon>
        <taxon>Kitasatosporales</taxon>
        <taxon>Streptomycetaceae</taxon>
        <taxon>Streptomyces</taxon>
    </lineage>
</organism>
<evidence type="ECO:0000313" key="2">
    <source>
        <dbReference type="EMBL" id="RMB84774.1"/>
    </source>
</evidence>
<reference evidence="2 3" key="1">
    <citation type="submission" date="2017-11" db="EMBL/GenBank/DDBJ databases">
        <title>Draft genome of actinobacteria isolated from guarana (Paullinia cupana (Mart.) Ducke.</title>
        <authorList>
            <person name="Siqueira K.A."/>
            <person name="Liotti R.G."/>
            <person name="Mendes T.A.O."/>
            <person name="Soares M.A."/>
        </authorList>
    </citation>
    <scope>NUCLEOTIDE SEQUENCE [LARGE SCALE GENOMIC DNA]</scope>
    <source>
        <strain evidence="2 3">193</strain>
    </source>
</reference>
<keyword evidence="1" id="KW-0560">Oxidoreductase</keyword>
<dbReference type="Gene3D" id="3.40.50.720">
    <property type="entry name" value="NAD(P)-binding Rossmann-like Domain"/>
    <property type="match status" value="1"/>
</dbReference>
<dbReference type="Pfam" id="PF13561">
    <property type="entry name" value="adh_short_C2"/>
    <property type="match status" value="1"/>
</dbReference>
<evidence type="ECO:0000313" key="3">
    <source>
        <dbReference type="Proteomes" id="UP000270471"/>
    </source>
</evidence>
<dbReference type="RefSeq" id="WP_121890208.1">
    <property type="nucleotide sequence ID" value="NZ_PENI01000009.1"/>
</dbReference>
<accession>A0A3M0I7L5</accession>
<evidence type="ECO:0000256" key="1">
    <source>
        <dbReference type="ARBA" id="ARBA00023002"/>
    </source>
</evidence>
<keyword evidence="3" id="KW-1185">Reference proteome</keyword>
<dbReference type="InterPro" id="IPR002347">
    <property type="entry name" value="SDR_fam"/>
</dbReference>
<protein>
    <recommendedName>
        <fullName evidence="4">Short-chain dehydrogenase</fullName>
    </recommendedName>
</protein>
<sequence>MREAHAVRQLARRSLDLGGGRVDVSTIAAAFGVAGLALRGASEAAVELMTKAWAAEYGPRGVRVNAVRAGAVRTEGTSGMGEYLDVLAAQAPAGRPAEPEEIPEAIAYTASDAASFVQGVLLPVHGSRTAVC</sequence>
<dbReference type="GO" id="GO:0016491">
    <property type="term" value="F:oxidoreductase activity"/>
    <property type="evidence" value="ECO:0007669"/>
    <property type="project" value="UniProtKB-KW"/>
</dbReference>
<comment type="caution">
    <text evidence="2">The sequence shown here is derived from an EMBL/GenBank/DDBJ whole genome shotgun (WGS) entry which is preliminary data.</text>
</comment>
<dbReference type="PANTHER" id="PTHR43639">
    <property type="entry name" value="OXIDOREDUCTASE, SHORT-CHAIN DEHYDROGENASE/REDUCTASE FAMILY (AFU_ORTHOLOGUE AFUA_5G02870)"/>
    <property type="match status" value="1"/>
</dbReference>
<dbReference type="InterPro" id="IPR036291">
    <property type="entry name" value="NAD(P)-bd_dom_sf"/>
</dbReference>